<evidence type="ECO:0000313" key="11">
    <source>
        <dbReference type="Proteomes" id="UP000678374"/>
    </source>
</evidence>
<sequence>MPLKLSTRLWTPTLVLIVMLVVMSVIAAVRTRSLIEAAGQASRDQQTRLTLAHQWQGELSALEARLSAGAAATTQAARIEALRQRLSPLASSDDERRTLARLGSLPGDLTALAPYRAALSDLVALEEQLAEALHVRTSQERMRTVWLVAGVSVLVAAALAVASTLLVRAICRPLAELARAARQIGEGDLRVQLDTTRHDEIGDVMRSVVAMRDGLRRTVGQMQDSAESIHTASREVASGNLDLSQRTERAAGFLQRTASGMQGLSETMHHSSAAASDADRLARDASAAAERGGASMQQLMSTMEEINQSSRRISDIIGVIDGIAFQTNILALNAAVEAARAGEQGRGFAVVASEVRTLAGRSAEAAREIRSLILSSSEKVDSGTQQVRETDERIGELAAAVTHVSQRVREITVDAEQQSSGILELHAAVQELDQMTQQNAALVEQSAAAAESLQQQAARLNQAANSFHLDDRPRQLPTAPGEPPHARAARDVIALAQVRAQIAPSAPAPSSPRPSSTPAPGPSDDWESF</sequence>
<dbReference type="Gene3D" id="1.10.287.950">
    <property type="entry name" value="Methyl-accepting chemotaxis protein"/>
    <property type="match status" value="1"/>
</dbReference>
<evidence type="ECO:0000259" key="8">
    <source>
        <dbReference type="PROSITE" id="PS50111"/>
    </source>
</evidence>
<accession>A0A940YJY1</accession>
<evidence type="ECO:0000256" key="1">
    <source>
        <dbReference type="ARBA" id="ARBA00004370"/>
    </source>
</evidence>
<dbReference type="InterPro" id="IPR051310">
    <property type="entry name" value="MCP_chemotaxis"/>
</dbReference>
<organism evidence="10 11">
    <name type="scientific">Ideonella aquatica</name>
    <dbReference type="NCBI Taxonomy" id="2824119"/>
    <lineage>
        <taxon>Bacteria</taxon>
        <taxon>Pseudomonadati</taxon>
        <taxon>Pseudomonadota</taxon>
        <taxon>Betaproteobacteria</taxon>
        <taxon>Burkholderiales</taxon>
        <taxon>Sphaerotilaceae</taxon>
        <taxon>Ideonella</taxon>
    </lineage>
</organism>
<feature type="domain" description="HAMP" evidence="9">
    <location>
        <begin position="168"/>
        <end position="220"/>
    </location>
</feature>
<keyword evidence="4" id="KW-0807">Transducer</keyword>
<dbReference type="PANTHER" id="PTHR43531">
    <property type="entry name" value="PROTEIN ICFG"/>
    <property type="match status" value="1"/>
</dbReference>
<dbReference type="Proteomes" id="UP000678374">
    <property type="component" value="Unassembled WGS sequence"/>
</dbReference>
<evidence type="ECO:0000256" key="3">
    <source>
        <dbReference type="ARBA" id="ARBA00029447"/>
    </source>
</evidence>
<dbReference type="GO" id="GO:0005886">
    <property type="term" value="C:plasma membrane"/>
    <property type="evidence" value="ECO:0007669"/>
    <property type="project" value="TreeGrafter"/>
</dbReference>
<evidence type="ECO:0000256" key="2">
    <source>
        <dbReference type="ARBA" id="ARBA00022481"/>
    </source>
</evidence>
<feature type="domain" description="Methyl-accepting transducer" evidence="8">
    <location>
        <begin position="225"/>
        <end position="454"/>
    </location>
</feature>
<dbReference type="PROSITE" id="PS50885">
    <property type="entry name" value="HAMP"/>
    <property type="match status" value="1"/>
</dbReference>
<dbReference type="PROSITE" id="PS50111">
    <property type="entry name" value="CHEMOTAXIS_TRANSDUC_2"/>
    <property type="match status" value="1"/>
</dbReference>
<dbReference type="PANTHER" id="PTHR43531:SF14">
    <property type="entry name" value="METHYL-ACCEPTING CHEMOTAXIS PROTEIN I-RELATED"/>
    <property type="match status" value="1"/>
</dbReference>
<dbReference type="CDD" id="cd11386">
    <property type="entry name" value="MCP_signal"/>
    <property type="match status" value="1"/>
</dbReference>
<evidence type="ECO:0000256" key="4">
    <source>
        <dbReference type="PROSITE-ProRule" id="PRU00284"/>
    </source>
</evidence>
<comment type="similarity">
    <text evidence="3">Belongs to the methyl-accepting chemotaxis (MCP) protein family.</text>
</comment>
<dbReference type="SMART" id="SM00283">
    <property type="entry name" value="MA"/>
    <property type="match status" value="1"/>
</dbReference>
<evidence type="ECO:0000313" key="10">
    <source>
        <dbReference type="EMBL" id="MBQ0958417.1"/>
    </source>
</evidence>
<dbReference type="SUPFAM" id="SSF58104">
    <property type="entry name" value="Methyl-accepting chemotaxis protein (MCP) signaling domain"/>
    <property type="match status" value="1"/>
</dbReference>
<dbReference type="GO" id="GO:0004888">
    <property type="term" value="F:transmembrane signaling receptor activity"/>
    <property type="evidence" value="ECO:0007669"/>
    <property type="project" value="TreeGrafter"/>
</dbReference>
<keyword evidence="2" id="KW-0488">Methylation</keyword>
<dbReference type="RefSeq" id="WP_210800925.1">
    <property type="nucleotide sequence ID" value="NZ_JAGQDE010000003.1"/>
</dbReference>
<dbReference type="GO" id="GO:0007165">
    <property type="term" value="P:signal transduction"/>
    <property type="evidence" value="ECO:0007669"/>
    <property type="project" value="UniProtKB-KW"/>
</dbReference>
<feature type="compositionally biased region" description="Pro residues" evidence="6">
    <location>
        <begin position="506"/>
        <end position="521"/>
    </location>
</feature>
<evidence type="ECO:0000259" key="9">
    <source>
        <dbReference type="PROSITE" id="PS50885"/>
    </source>
</evidence>
<keyword evidence="5" id="KW-0175">Coiled coil</keyword>
<gene>
    <name evidence="10" type="ORF">KAK06_05550</name>
</gene>
<feature type="region of interest" description="Disordered" evidence="6">
    <location>
        <begin position="502"/>
        <end position="529"/>
    </location>
</feature>
<dbReference type="InterPro" id="IPR003660">
    <property type="entry name" value="HAMP_dom"/>
</dbReference>
<comment type="caution">
    <text evidence="10">The sequence shown here is derived from an EMBL/GenBank/DDBJ whole genome shotgun (WGS) entry which is preliminary data.</text>
</comment>
<feature type="coiled-coil region" evidence="5">
    <location>
        <begin position="425"/>
        <end position="463"/>
    </location>
</feature>
<evidence type="ECO:0000256" key="5">
    <source>
        <dbReference type="SAM" id="Coils"/>
    </source>
</evidence>
<dbReference type="FunFam" id="1.10.287.950:FF:000001">
    <property type="entry name" value="Methyl-accepting chemotaxis sensory transducer"/>
    <property type="match status" value="1"/>
</dbReference>
<dbReference type="GO" id="GO:0006935">
    <property type="term" value="P:chemotaxis"/>
    <property type="evidence" value="ECO:0007669"/>
    <property type="project" value="TreeGrafter"/>
</dbReference>
<dbReference type="EMBL" id="JAGQDE010000003">
    <property type="protein sequence ID" value="MBQ0958417.1"/>
    <property type="molecule type" value="Genomic_DNA"/>
</dbReference>
<feature type="transmembrane region" description="Helical" evidence="7">
    <location>
        <begin position="145"/>
        <end position="167"/>
    </location>
</feature>
<dbReference type="SMART" id="SM00304">
    <property type="entry name" value="HAMP"/>
    <property type="match status" value="1"/>
</dbReference>
<keyword evidence="11" id="KW-1185">Reference proteome</keyword>
<reference evidence="10" key="1">
    <citation type="submission" date="2021-04" db="EMBL/GenBank/DDBJ databases">
        <title>The genome sequence of Ideonella sp. 4Y11.</title>
        <authorList>
            <person name="Liu Y."/>
        </authorList>
    </citation>
    <scope>NUCLEOTIDE SEQUENCE</scope>
    <source>
        <strain evidence="10">4Y11</strain>
    </source>
</reference>
<keyword evidence="7" id="KW-1133">Transmembrane helix</keyword>
<proteinExistence type="inferred from homology"/>
<evidence type="ECO:0000256" key="6">
    <source>
        <dbReference type="SAM" id="MobiDB-lite"/>
    </source>
</evidence>
<feature type="region of interest" description="Disordered" evidence="6">
    <location>
        <begin position="469"/>
        <end position="490"/>
    </location>
</feature>
<protein>
    <submittedName>
        <fullName evidence="10">HAMP domain-containing protein</fullName>
    </submittedName>
</protein>
<keyword evidence="7" id="KW-0812">Transmembrane</keyword>
<keyword evidence="7" id="KW-0472">Membrane</keyword>
<evidence type="ECO:0000256" key="7">
    <source>
        <dbReference type="SAM" id="Phobius"/>
    </source>
</evidence>
<dbReference type="Pfam" id="PF00015">
    <property type="entry name" value="MCPsignal"/>
    <property type="match status" value="1"/>
</dbReference>
<dbReference type="InterPro" id="IPR004089">
    <property type="entry name" value="MCPsignal_dom"/>
</dbReference>
<comment type="subcellular location">
    <subcellularLocation>
        <location evidence="1">Membrane</location>
    </subcellularLocation>
</comment>
<dbReference type="AlphaFoldDB" id="A0A940YJY1"/>
<feature type="transmembrane region" description="Helical" evidence="7">
    <location>
        <begin position="12"/>
        <end position="29"/>
    </location>
</feature>
<name>A0A940YJY1_9BURK</name>
<dbReference type="Pfam" id="PF00672">
    <property type="entry name" value="HAMP"/>
    <property type="match status" value="1"/>
</dbReference>
<dbReference type="CDD" id="cd06225">
    <property type="entry name" value="HAMP"/>
    <property type="match status" value="1"/>
</dbReference>